<dbReference type="RefSeq" id="WP_137736076.1">
    <property type="nucleotide sequence ID" value="NZ_BJCL01000042.1"/>
</dbReference>
<dbReference type="AlphaFoldDB" id="A0A480AY55"/>
<comment type="caution">
    <text evidence="1">The sequence shown here is derived from an EMBL/GenBank/DDBJ whole genome shotgun (WGS) entry which is preliminary data.</text>
</comment>
<dbReference type="Proteomes" id="UP000301751">
    <property type="component" value="Unassembled WGS sequence"/>
</dbReference>
<keyword evidence="2" id="KW-1185">Reference proteome</keyword>
<organism evidence="1 2">
    <name type="scientific">Pseudaquabacterium pictum</name>
    <dbReference type="NCBI Taxonomy" id="2315236"/>
    <lineage>
        <taxon>Bacteria</taxon>
        <taxon>Pseudomonadati</taxon>
        <taxon>Pseudomonadota</taxon>
        <taxon>Betaproteobacteria</taxon>
        <taxon>Burkholderiales</taxon>
        <taxon>Sphaerotilaceae</taxon>
        <taxon>Pseudaquabacterium</taxon>
    </lineage>
</organism>
<dbReference type="EMBL" id="BJCL01000042">
    <property type="protein sequence ID" value="GCL66374.1"/>
    <property type="molecule type" value="Genomic_DNA"/>
</dbReference>
<reference evidence="2" key="1">
    <citation type="submission" date="2019-03" db="EMBL/GenBank/DDBJ databases">
        <title>Aquabacterium pictum sp.nov., the first bacteriochlorophyll a-containing freshwater bacterium in the genus Aquabacterium of the class Betaproteobacteria.</title>
        <authorList>
            <person name="Hirose S."/>
            <person name="Tank M."/>
            <person name="Hara E."/>
            <person name="Tamaki H."/>
            <person name="Takaichi S."/>
            <person name="Haruta S."/>
            <person name="Hanada S."/>
        </authorList>
    </citation>
    <scope>NUCLEOTIDE SEQUENCE [LARGE SCALE GENOMIC DNA]</scope>
    <source>
        <strain evidence="2">W35</strain>
    </source>
</reference>
<evidence type="ECO:0000313" key="2">
    <source>
        <dbReference type="Proteomes" id="UP000301751"/>
    </source>
</evidence>
<gene>
    <name evidence="1" type="ORF">AQPW35_54550</name>
</gene>
<evidence type="ECO:0000313" key="1">
    <source>
        <dbReference type="EMBL" id="GCL66374.1"/>
    </source>
</evidence>
<protein>
    <submittedName>
        <fullName evidence="1">Uncharacterized protein</fullName>
    </submittedName>
</protein>
<accession>A0A480AY55</accession>
<proteinExistence type="predicted"/>
<sequence length="73" mass="8224">MAYRLWLPHCGTYVRATRQNNRQIIGTANPADALRLPELQAIHQARALIRRAGQVVELRPAEPTDTDHNGVQL</sequence>
<name>A0A480AY55_9BURK</name>